<dbReference type="EMBL" id="JAEKLZ010000381">
    <property type="protein sequence ID" value="MBW8728246.1"/>
    <property type="molecule type" value="Genomic_DNA"/>
</dbReference>
<keyword evidence="1" id="KW-0812">Transmembrane</keyword>
<evidence type="ECO:0000313" key="2">
    <source>
        <dbReference type="EMBL" id="MBW8728246.1"/>
    </source>
</evidence>
<feature type="transmembrane region" description="Helical" evidence="1">
    <location>
        <begin position="23"/>
        <end position="45"/>
    </location>
</feature>
<dbReference type="Proteomes" id="UP000700706">
    <property type="component" value="Unassembled WGS sequence"/>
</dbReference>
<gene>
    <name evidence="2" type="ORF">JF625_24270</name>
</gene>
<reference evidence="2" key="1">
    <citation type="submission" date="2020-06" db="EMBL/GenBank/DDBJ databases">
        <title>Stable isotope informed genome-resolved metagenomics uncovers potential trophic interactions in rhizosphere soil.</title>
        <authorList>
            <person name="Starr E.P."/>
            <person name="Shi S."/>
            <person name="Blazewicz S.J."/>
            <person name="Koch B.J."/>
            <person name="Probst A.J."/>
            <person name="Hungate B.A."/>
            <person name="Pett-Ridge J."/>
            <person name="Firestone M.K."/>
            <person name="Banfield J.F."/>
        </authorList>
    </citation>
    <scope>NUCLEOTIDE SEQUENCE</scope>
    <source>
        <strain evidence="2">YM_69_17</strain>
    </source>
</reference>
<comment type="caution">
    <text evidence="2">The sequence shown here is derived from an EMBL/GenBank/DDBJ whole genome shotgun (WGS) entry which is preliminary data.</text>
</comment>
<keyword evidence="1" id="KW-1133">Transmembrane helix</keyword>
<proteinExistence type="predicted"/>
<protein>
    <submittedName>
        <fullName evidence="2">Uncharacterized protein</fullName>
    </submittedName>
</protein>
<evidence type="ECO:0000313" key="3">
    <source>
        <dbReference type="Proteomes" id="UP000700706"/>
    </source>
</evidence>
<name>A0A952FPU2_9PROT</name>
<keyword evidence="1" id="KW-0472">Membrane</keyword>
<evidence type="ECO:0000256" key="1">
    <source>
        <dbReference type="SAM" id="Phobius"/>
    </source>
</evidence>
<accession>A0A952FPU2</accession>
<sequence length="207" mass="22849">MAELGRLSEQLQCKLILLSGRSLVLRVSLLALLLFCAVVAGANLAPKEEKERIAVRVNCLTQQDMEAGGFFWVDRDRAMVLATVQDRVFQVSRVLRQVQTSLSSVLHVMFPLDGAPTTLAGLLAKFRSASNVKELVRQQLVAGVKAALSLVRVHRPDVDLAAVATGPPPRPDGGEWNMRPHYAAVRQYAEQIVDLFEQRAQAILQNR</sequence>
<organism evidence="2 3">
    <name type="scientific">Inquilinus limosus</name>
    <dbReference type="NCBI Taxonomy" id="171674"/>
    <lineage>
        <taxon>Bacteria</taxon>
        <taxon>Pseudomonadati</taxon>
        <taxon>Pseudomonadota</taxon>
        <taxon>Alphaproteobacteria</taxon>
        <taxon>Rhodospirillales</taxon>
        <taxon>Rhodospirillaceae</taxon>
        <taxon>Inquilinus</taxon>
    </lineage>
</organism>
<dbReference type="AlphaFoldDB" id="A0A952FPU2"/>